<dbReference type="Proteomes" id="UP000590412">
    <property type="component" value="Unassembled WGS sequence"/>
</dbReference>
<accession>A0A8X7T9V9</accession>
<sequence>MALESERAPLESCFNYSDYNEAFRPNESEADNLHSDMECDDVDVDLEAVSEQEETYKRKGGPYRYYSEAQKQRFWQPVIEQRYSVYKAAQALNISLQAAYTWKRK</sequence>
<protein>
    <submittedName>
        <fullName evidence="1">Uncharacterized protein</fullName>
    </submittedName>
</protein>
<dbReference type="OrthoDB" id="4024075at2759"/>
<gene>
    <name evidence="1" type="ORF">FOB60_005689</name>
</gene>
<dbReference type="AlphaFoldDB" id="A0A8X7T9V9"/>
<proteinExistence type="predicted"/>
<comment type="caution">
    <text evidence="1">The sequence shown here is derived from an EMBL/GenBank/DDBJ whole genome shotgun (WGS) entry which is preliminary data.</text>
</comment>
<reference evidence="1" key="1">
    <citation type="submission" date="2020-03" db="EMBL/GenBank/DDBJ databases">
        <title>FDA dAtabase for Regulatory Grade micrObial Sequences (FDA-ARGOS): Supporting development and validation of Infectious Disease Dx tests.</title>
        <authorList>
            <person name="Campos J."/>
            <person name="Goldberg B."/>
            <person name="Tallon L."/>
            <person name="Sadzewicz L."/>
            <person name="Vavikolanu K."/>
            <person name="Mehta A."/>
            <person name="Aluvathingal J."/>
            <person name="Nadendla S."/>
            <person name="Nandy P."/>
            <person name="Geyer C."/>
            <person name="Yan Y."/>
            <person name="Sichtig H."/>
        </authorList>
    </citation>
    <scope>NUCLEOTIDE SEQUENCE [LARGE SCALE GENOMIC DNA]</scope>
    <source>
        <strain evidence="1">FDAARGOS_652</strain>
    </source>
</reference>
<evidence type="ECO:0000313" key="2">
    <source>
        <dbReference type="Proteomes" id="UP000590412"/>
    </source>
</evidence>
<dbReference type="EMBL" id="JABWAB010000013">
    <property type="protein sequence ID" value="KAF6042935.1"/>
    <property type="molecule type" value="Genomic_DNA"/>
</dbReference>
<organism evidence="1 2">
    <name type="scientific">Candida parapsilosis</name>
    <name type="common">Yeast</name>
    <dbReference type="NCBI Taxonomy" id="5480"/>
    <lineage>
        <taxon>Eukaryota</taxon>
        <taxon>Fungi</taxon>
        <taxon>Dikarya</taxon>
        <taxon>Ascomycota</taxon>
        <taxon>Saccharomycotina</taxon>
        <taxon>Pichiomycetes</taxon>
        <taxon>Debaryomycetaceae</taxon>
        <taxon>Candida/Lodderomyces clade</taxon>
        <taxon>Candida</taxon>
    </lineage>
</organism>
<name>A0A8X7T9V9_CANPA</name>
<evidence type="ECO:0000313" key="1">
    <source>
        <dbReference type="EMBL" id="KAF6042935.1"/>
    </source>
</evidence>